<sequence>MRDLEFAAKYLPETSGQAGRNLIASGPLFKAMKEKENKLILSFTDTGSGLMAGDNGILKGFVIAGHDRKFVWANAVIQGDKIIVWSDVVISPSKVRYAWADNPVEANICNKEDFADFTFEADSNGRE</sequence>
<evidence type="ECO:0000313" key="1">
    <source>
        <dbReference type="EMBL" id="MDA6070672.1"/>
    </source>
</evidence>
<keyword evidence="2" id="KW-1185">Reference proteome</keyword>
<gene>
    <name evidence="1" type="ORF">NJT12_13670</name>
</gene>
<dbReference type="PANTHER" id="PTHR22901">
    <property type="entry name" value="SIALATE O-ACETYLESTERASE"/>
    <property type="match status" value="1"/>
</dbReference>
<dbReference type="RefSeq" id="WP_271336488.1">
    <property type="nucleotide sequence ID" value="NZ_JAMZNK010000021.1"/>
</dbReference>
<dbReference type="Proteomes" id="UP001212170">
    <property type="component" value="Unassembled WGS sequence"/>
</dbReference>
<evidence type="ECO:0000313" key="2">
    <source>
        <dbReference type="Proteomes" id="UP001212170"/>
    </source>
</evidence>
<proteinExistence type="predicted"/>
<comment type="caution">
    <text evidence="1">The sequence shown here is derived from an EMBL/GenBank/DDBJ whole genome shotgun (WGS) entry which is preliminary data.</text>
</comment>
<organism evidence="1 2">
    <name type="scientific">Flavobacterium azizsancarii</name>
    <dbReference type="NCBI Taxonomy" id="2961580"/>
    <lineage>
        <taxon>Bacteria</taxon>
        <taxon>Pseudomonadati</taxon>
        <taxon>Bacteroidota</taxon>
        <taxon>Flavobacteriia</taxon>
        <taxon>Flavobacteriales</taxon>
        <taxon>Flavobacteriaceae</taxon>
        <taxon>Flavobacterium</taxon>
    </lineage>
</organism>
<reference evidence="1 2" key="1">
    <citation type="journal article" date="2023" name="Chemosphere">
        <title>Whole genome analysis of Flavobacterium aziz-sancarii sp. nov., isolated from Ardley Island (Antarctica), revealed a rich resistome and bioremediation potential.</title>
        <authorList>
            <person name="Otur C."/>
            <person name="Okay S."/>
            <person name="Kurt-Kizildogan A."/>
        </authorList>
    </citation>
    <scope>NUCLEOTIDE SEQUENCE [LARGE SCALE GENOMIC DNA]</scope>
    <source>
        <strain evidence="1 2">AC</strain>
    </source>
</reference>
<dbReference type="SUPFAM" id="SSF52266">
    <property type="entry name" value="SGNH hydrolase"/>
    <property type="match status" value="1"/>
</dbReference>
<dbReference type="InterPro" id="IPR039329">
    <property type="entry name" value="SIAE"/>
</dbReference>
<name>A0ABT4WDR8_9FLAO</name>
<evidence type="ECO:0008006" key="3">
    <source>
        <dbReference type="Google" id="ProtNLM"/>
    </source>
</evidence>
<protein>
    <recommendedName>
        <fullName evidence="3">Photosystem reaction center subunit H</fullName>
    </recommendedName>
</protein>
<dbReference type="PANTHER" id="PTHR22901:SF0">
    <property type="entry name" value="SIALATE O-ACETYLESTERASE"/>
    <property type="match status" value="1"/>
</dbReference>
<dbReference type="EMBL" id="JAMZNK010000021">
    <property type="protein sequence ID" value="MDA6070672.1"/>
    <property type="molecule type" value="Genomic_DNA"/>
</dbReference>
<accession>A0ABT4WDR8</accession>